<dbReference type="Pfam" id="PF00226">
    <property type="entry name" value="DnaJ"/>
    <property type="match status" value="1"/>
</dbReference>
<comment type="subunit">
    <text evidence="3">Homodimer.</text>
</comment>
<dbReference type="CDD" id="cd10747">
    <property type="entry name" value="DnaJ_C"/>
    <property type="match status" value="1"/>
</dbReference>
<keyword evidence="11" id="KW-0143">Chaperone</keyword>
<evidence type="ECO:0000256" key="9">
    <source>
        <dbReference type="ARBA" id="ARBA00022833"/>
    </source>
</evidence>
<evidence type="ECO:0000256" key="11">
    <source>
        <dbReference type="ARBA" id="ARBA00023186"/>
    </source>
</evidence>
<dbReference type="SMART" id="SM00271">
    <property type="entry name" value="DnaJ"/>
    <property type="match status" value="1"/>
</dbReference>
<dbReference type="GO" id="GO:0009408">
    <property type="term" value="P:response to heat"/>
    <property type="evidence" value="ECO:0007669"/>
    <property type="project" value="InterPro"/>
</dbReference>
<evidence type="ECO:0000256" key="4">
    <source>
        <dbReference type="ARBA" id="ARBA00022490"/>
    </source>
</evidence>
<dbReference type="Gene3D" id="2.60.260.20">
    <property type="entry name" value="Urease metallochaperone UreE, N-terminal domain"/>
    <property type="match status" value="2"/>
</dbReference>
<dbReference type="HAMAP" id="MF_01152">
    <property type="entry name" value="DnaJ"/>
    <property type="match status" value="1"/>
</dbReference>
<dbReference type="GO" id="GO:0008270">
    <property type="term" value="F:zinc ion binding"/>
    <property type="evidence" value="ECO:0007669"/>
    <property type="project" value="UniProtKB-KW"/>
</dbReference>
<dbReference type="EMBL" id="LAZR01019098">
    <property type="protein sequence ID" value="KKL93784.1"/>
    <property type="molecule type" value="Genomic_DNA"/>
</dbReference>
<evidence type="ECO:0000256" key="6">
    <source>
        <dbReference type="ARBA" id="ARBA00022723"/>
    </source>
</evidence>
<dbReference type="Pfam" id="PF00684">
    <property type="entry name" value="DnaJ_CXXCXGXG"/>
    <property type="match status" value="1"/>
</dbReference>
<evidence type="ECO:0000256" key="10">
    <source>
        <dbReference type="ARBA" id="ARBA00023016"/>
    </source>
</evidence>
<evidence type="ECO:0000256" key="7">
    <source>
        <dbReference type="ARBA" id="ARBA00022737"/>
    </source>
</evidence>
<comment type="caution">
    <text evidence="14">The sequence shown here is derived from an EMBL/GenBank/DDBJ whole genome shotgun (WGS) entry which is preliminary data.</text>
</comment>
<keyword evidence="4" id="KW-0963">Cytoplasm</keyword>
<evidence type="ECO:0000256" key="8">
    <source>
        <dbReference type="ARBA" id="ARBA00022771"/>
    </source>
</evidence>
<dbReference type="InterPro" id="IPR036410">
    <property type="entry name" value="HSP_DnaJ_Cys-rich_dom_sf"/>
</dbReference>
<dbReference type="SUPFAM" id="SSF57938">
    <property type="entry name" value="DnaJ/Hsp40 cysteine-rich domain"/>
    <property type="match status" value="1"/>
</dbReference>
<comment type="cofactor">
    <cofactor evidence="1">
        <name>Zn(2+)</name>
        <dbReference type="ChEBI" id="CHEBI:29105"/>
    </cofactor>
</comment>
<dbReference type="InterPro" id="IPR001305">
    <property type="entry name" value="HSP_DnaJ_Cys-rich_dom"/>
</dbReference>
<dbReference type="Gene3D" id="2.10.230.10">
    <property type="entry name" value="Heat shock protein DnaJ, cysteine-rich domain"/>
    <property type="match status" value="1"/>
</dbReference>
<gene>
    <name evidence="14" type="ORF">LCGC14_1871240</name>
</gene>
<reference evidence="14" key="1">
    <citation type="journal article" date="2015" name="Nature">
        <title>Complex archaea that bridge the gap between prokaryotes and eukaryotes.</title>
        <authorList>
            <person name="Spang A."/>
            <person name="Saw J.H."/>
            <person name="Jorgensen S.L."/>
            <person name="Zaremba-Niedzwiedzka K."/>
            <person name="Martijn J."/>
            <person name="Lind A.E."/>
            <person name="van Eijk R."/>
            <person name="Schleper C."/>
            <person name="Guy L."/>
            <person name="Ettema T.J."/>
        </authorList>
    </citation>
    <scope>NUCLEOTIDE SEQUENCE</scope>
</reference>
<evidence type="ECO:0000256" key="5">
    <source>
        <dbReference type="ARBA" id="ARBA00022705"/>
    </source>
</evidence>
<dbReference type="PROSITE" id="PS51188">
    <property type="entry name" value="ZF_CR"/>
    <property type="match status" value="1"/>
</dbReference>
<keyword evidence="7" id="KW-0677">Repeat</keyword>
<evidence type="ECO:0008006" key="15">
    <source>
        <dbReference type="Google" id="ProtNLM"/>
    </source>
</evidence>
<dbReference type="NCBIfam" id="NF008035">
    <property type="entry name" value="PRK10767.1"/>
    <property type="match status" value="1"/>
</dbReference>
<proteinExistence type="inferred from homology"/>
<sequence>MSDYYEILGVDKGASEDELKKVYRKLAMKYHPDRNSGEKEAEEKFKSISEAYSVLSDPEKRANYDRFGSAEGFRGAGFDPFGGQGFGGFGDVFDEVFGGFFGSSGRARAGRPAQGNDLRYDLDITLEESAAGAQKDIKVPRWKDCAECGATGSASRSKSTCPDCQGRGQIRFQQGFFSISKTCARCGGSGQYVTDPCDKCGGHGKVREPGTISVKIPPGVDTGTRMRMTGEGDSGMNGGPSGDLYIIISVLPHEHFNRDGPDIYLQVPLTFAQAALGAEIEVPTLEGAAKVKIPSGTQPGASFSLRGKGIMELGARHKGDQIVVVNLKVPKELSPRQKELIRELDELGDEHASITDKIKNMFAGS</sequence>
<dbReference type="InterPro" id="IPR036869">
    <property type="entry name" value="J_dom_sf"/>
</dbReference>
<comment type="subcellular location">
    <subcellularLocation>
        <location evidence="2">Cytoplasm</location>
    </subcellularLocation>
</comment>
<feature type="domain" description="J" evidence="12">
    <location>
        <begin position="3"/>
        <end position="68"/>
    </location>
</feature>
<dbReference type="GO" id="GO:0005524">
    <property type="term" value="F:ATP binding"/>
    <property type="evidence" value="ECO:0007669"/>
    <property type="project" value="InterPro"/>
</dbReference>
<evidence type="ECO:0000256" key="2">
    <source>
        <dbReference type="ARBA" id="ARBA00004496"/>
    </source>
</evidence>
<evidence type="ECO:0000313" key="14">
    <source>
        <dbReference type="EMBL" id="KKL93784.1"/>
    </source>
</evidence>
<organism evidence="14">
    <name type="scientific">marine sediment metagenome</name>
    <dbReference type="NCBI Taxonomy" id="412755"/>
    <lineage>
        <taxon>unclassified sequences</taxon>
        <taxon>metagenomes</taxon>
        <taxon>ecological metagenomes</taxon>
    </lineage>
</organism>
<name>A0A0F9G4X5_9ZZZZ</name>
<dbReference type="GO" id="GO:0005737">
    <property type="term" value="C:cytoplasm"/>
    <property type="evidence" value="ECO:0007669"/>
    <property type="project" value="UniProtKB-SubCell"/>
</dbReference>
<evidence type="ECO:0000256" key="1">
    <source>
        <dbReference type="ARBA" id="ARBA00001947"/>
    </source>
</evidence>
<dbReference type="InterPro" id="IPR008971">
    <property type="entry name" value="HSP40/DnaJ_pept-bd"/>
</dbReference>
<protein>
    <recommendedName>
        <fullName evidence="15">J domain-containing protein</fullName>
    </recommendedName>
</protein>
<keyword evidence="10" id="KW-0346">Stress response</keyword>
<dbReference type="GO" id="GO:0051082">
    <property type="term" value="F:unfolded protein binding"/>
    <property type="evidence" value="ECO:0007669"/>
    <property type="project" value="InterPro"/>
</dbReference>
<accession>A0A0F9G4X5</accession>
<keyword evidence="8" id="KW-0863">Zinc-finger</keyword>
<dbReference type="GO" id="GO:0042026">
    <property type="term" value="P:protein refolding"/>
    <property type="evidence" value="ECO:0007669"/>
    <property type="project" value="TreeGrafter"/>
</dbReference>
<dbReference type="PROSITE" id="PS50076">
    <property type="entry name" value="DNAJ_2"/>
    <property type="match status" value="1"/>
</dbReference>
<dbReference type="InterPro" id="IPR001623">
    <property type="entry name" value="DnaJ_domain"/>
</dbReference>
<dbReference type="InterPro" id="IPR002939">
    <property type="entry name" value="DnaJ_C"/>
</dbReference>
<evidence type="ECO:0000259" key="12">
    <source>
        <dbReference type="PROSITE" id="PS50076"/>
    </source>
</evidence>
<keyword evidence="6" id="KW-0479">Metal-binding</keyword>
<dbReference type="NCBIfam" id="TIGR02349">
    <property type="entry name" value="DnaJ_bact"/>
    <property type="match status" value="1"/>
</dbReference>
<keyword evidence="5" id="KW-0235">DNA replication</keyword>
<dbReference type="FunFam" id="1.10.287.110:FF:000034">
    <property type="entry name" value="Chaperone protein DnaJ"/>
    <property type="match status" value="1"/>
</dbReference>
<dbReference type="SUPFAM" id="SSF46565">
    <property type="entry name" value="Chaperone J-domain"/>
    <property type="match status" value="1"/>
</dbReference>
<dbReference type="PROSITE" id="PS00636">
    <property type="entry name" value="DNAJ_1"/>
    <property type="match status" value="1"/>
</dbReference>
<dbReference type="CDD" id="cd10719">
    <property type="entry name" value="DnaJ_zf"/>
    <property type="match status" value="1"/>
</dbReference>
<dbReference type="Pfam" id="PF01556">
    <property type="entry name" value="DnaJ_C"/>
    <property type="match status" value="1"/>
</dbReference>
<dbReference type="FunFam" id="2.60.260.20:FF:000004">
    <property type="entry name" value="Molecular chaperone DnaJ"/>
    <property type="match status" value="1"/>
</dbReference>
<keyword evidence="9" id="KW-0862">Zinc</keyword>
<dbReference type="GO" id="GO:0006260">
    <property type="term" value="P:DNA replication"/>
    <property type="evidence" value="ECO:0007669"/>
    <property type="project" value="UniProtKB-KW"/>
</dbReference>
<dbReference type="InterPro" id="IPR012724">
    <property type="entry name" value="DnaJ"/>
</dbReference>
<dbReference type="SUPFAM" id="SSF49493">
    <property type="entry name" value="HSP40/DnaJ peptide-binding domain"/>
    <property type="match status" value="2"/>
</dbReference>
<dbReference type="CDD" id="cd06257">
    <property type="entry name" value="DnaJ"/>
    <property type="match status" value="1"/>
</dbReference>
<dbReference type="PRINTS" id="PR00625">
    <property type="entry name" value="JDOMAIN"/>
</dbReference>
<evidence type="ECO:0000259" key="13">
    <source>
        <dbReference type="PROSITE" id="PS51188"/>
    </source>
</evidence>
<dbReference type="PANTHER" id="PTHR43096">
    <property type="entry name" value="DNAJ HOMOLOG 1, MITOCHONDRIAL-RELATED"/>
    <property type="match status" value="1"/>
</dbReference>
<dbReference type="GO" id="GO:0031072">
    <property type="term" value="F:heat shock protein binding"/>
    <property type="evidence" value="ECO:0007669"/>
    <property type="project" value="InterPro"/>
</dbReference>
<dbReference type="Gene3D" id="1.10.287.110">
    <property type="entry name" value="DnaJ domain"/>
    <property type="match status" value="1"/>
</dbReference>
<dbReference type="AlphaFoldDB" id="A0A0F9G4X5"/>
<dbReference type="PANTHER" id="PTHR43096:SF48">
    <property type="entry name" value="CHAPERONE PROTEIN DNAJ"/>
    <property type="match status" value="1"/>
</dbReference>
<feature type="domain" description="CR-type" evidence="13">
    <location>
        <begin position="132"/>
        <end position="209"/>
    </location>
</feature>
<evidence type="ECO:0000256" key="3">
    <source>
        <dbReference type="ARBA" id="ARBA00011738"/>
    </source>
</evidence>
<dbReference type="FunFam" id="2.10.230.10:FF:000002">
    <property type="entry name" value="Molecular chaperone DnaJ"/>
    <property type="match status" value="1"/>
</dbReference>
<dbReference type="InterPro" id="IPR018253">
    <property type="entry name" value="DnaJ_domain_CS"/>
</dbReference>